<evidence type="ECO:0000256" key="4">
    <source>
        <dbReference type="ARBA" id="ARBA00022989"/>
    </source>
</evidence>
<gene>
    <name evidence="8" type="ORF">INP59_25780</name>
</gene>
<geneLocation type="plasmid" evidence="8 9">
    <name>pRh5Ap-243</name>
</geneLocation>
<dbReference type="RefSeq" id="WP_039586127.1">
    <property type="nucleotide sequence ID" value="NZ_CP022915.1"/>
</dbReference>
<dbReference type="PROSITE" id="PS51257">
    <property type="entry name" value="PROKAR_LIPOPROTEIN"/>
    <property type="match status" value="1"/>
</dbReference>
<reference evidence="8 9" key="1">
    <citation type="submission" date="2020-10" db="EMBL/GenBank/DDBJ databases">
        <title>Whole genome sequence of oil-degrading bacteria Rhodococcus pyridinivorans strain 5Ap.</title>
        <authorList>
            <person name="Akhremchuk A.E."/>
            <person name="Valentovich L.N."/>
            <person name="Charniauskaya M.I."/>
            <person name="Bukliarevich H.A."/>
            <person name="Titok M.A."/>
        </authorList>
    </citation>
    <scope>NUCLEOTIDE SEQUENCE [LARGE SCALE GENOMIC DNA]</scope>
    <source>
        <strain evidence="8 9">5Ap</strain>
        <plasmid evidence="8 9">pRh5Ap-243</plasmid>
    </source>
</reference>
<keyword evidence="8" id="KW-0614">Plasmid</keyword>
<dbReference type="Pfam" id="PF02104">
    <property type="entry name" value="SURF1"/>
    <property type="match status" value="1"/>
</dbReference>
<feature type="region of interest" description="Disordered" evidence="7">
    <location>
        <begin position="246"/>
        <end position="270"/>
    </location>
</feature>
<protein>
    <recommendedName>
        <fullName evidence="6">SURF1-like protein</fullName>
    </recommendedName>
</protein>
<evidence type="ECO:0000313" key="8">
    <source>
        <dbReference type="EMBL" id="QOW01814.1"/>
    </source>
</evidence>
<keyword evidence="5 6" id="KW-0472">Membrane</keyword>
<name>A0A7M2XWW7_9NOCA</name>
<proteinExistence type="inferred from homology"/>
<feature type="transmembrane region" description="Helical" evidence="6">
    <location>
        <begin position="213"/>
        <end position="236"/>
    </location>
</feature>
<keyword evidence="6" id="KW-1003">Cell membrane</keyword>
<dbReference type="PANTHER" id="PTHR23427">
    <property type="entry name" value="SURFEIT LOCUS PROTEIN"/>
    <property type="match status" value="1"/>
</dbReference>
<evidence type="ECO:0000313" key="9">
    <source>
        <dbReference type="Proteomes" id="UP000593818"/>
    </source>
</evidence>
<sequence>MRRVMFLLRPSWFILAVVVVGFAYGCFTLLAPWQLSKNTSTEDRNARISASMAQDPVPVAELLGGDSATIDDEWRRVVAQGSYLPDSDVLVRLRSVESQPAYEVLTPFALGNGRTILVNRGYVRPVRGSEVPAIPAAPGGNVSLDARIRKSQGTMDGKEPFTDAGYQQVYFIDAPQVAAVTGLELEDVYLQLDAHQPGGLGVIPLPQLDAGPYLSYGLQWLAFGIMAPMGLGYFVWAELKERRKVKATRTDDETPLSASKSLAARYGRPR</sequence>
<evidence type="ECO:0000256" key="7">
    <source>
        <dbReference type="SAM" id="MobiDB-lite"/>
    </source>
</evidence>
<keyword evidence="9" id="KW-1185">Reference proteome</keyword>
<feature type="transmembrane region" description="Helical" evidence="6">
    <location>
        <begin position="12"/>
        <end position="35"/>
    </location>
</feature>
<dbReference type="GO" id="GO:0005886">
    <property type="term" value="C:plasma membrane"/>
    <property type="evidence" value="ECO:0007669"/>
    <property type="project" value="UniProtKB-SubCell"/>
</dbReference>
<dbReference type="Proteomes" id="UP000593818">
    <property type="component" value="Plasmid pRh5Ap-243"/>
</dbReference>
<dbReference type="GeneID" id="86868679"/>
<dbReference type="InterPro" id="IPR045214">
    <property type="entry name" value="Surf1/Surf4"/>
</dbReference>
<evidence type="ECO:0000256" key="3">
    <source>
        <dbReference type="ARBA" id="ARBA00022692"/>
    </source>
</evidence>
<keyword evidence="3 6" id="KW-0812">Transmembrane</keyword>
<dbReference type="PROSITE" id="PS50895">
    <property type="entry name" value="SURF1"/>
    <property type="match status" value="1"/>
</dbReference>
<comment type="similarity">
    <text evidence="2 6">Belongs to the SURF1 family.</text>
</comment>
<evidence type="ECO:0000256" key="2">
    <source>
        <dbReference type="ARBA" id="ARBA00007165"/>
    </source>
</evidence>
<dbReference type="EMBL" id="CP063452">
    <property type="protein sequence ID" value="QOW01814.1"/>
    <property type="molecule type" value="Genomic_DNA"/>
</dbReference>
<accession>A0A7M2XWW7</accession>
<dbReference type="InterPro" id="IPR002994">
    <property type="entry name" value="Surf1/Shy1"/>
</dbReference>
<comment type="subcellular location">
    <subcellularLocation>
        <location evidence="6">Cell membrane</location>
        <topology evidence="6">Multi-pass membrane protein</topology>
    </subcellularLocation>
    <subcellularLocation>
        <location evidence="1">Membrane</location>
    </subcellularLocation>
</comment>
<organism evidence="8 9">
    <name type="scientific">Rhodococcus pyridinivorans</name>
    <dbReference type="NCBI Taxonomy" id="103816"/>
    <lineage>
        <taxon>Bacteria</taxon>
        <taxon>Bacillati</taxon>
        <taxon>Actinomycetota</taxon>
        <taxon>Actinomycetes</taxon>
        <taxon>Mycobacteriales</taxon>
        <taxon>Nocardiaceae</taxon>
        <taxon>Rhodococcus</taxon>
    </lineage>
</organism>
<keyword evidence="4 6" id="KW-1133">Transmembrane helix</keyword>
<dbReference type="AlphaFoldDB" id="A0A7M2XWW7"/>
<evidence type="ECO:0000256" key="1">
    <source>
        <dbReference type="ARBA" id="ARBA00004370"/>
    </source>
</evidence>
<dbReference type="PANTHER" id="PTHR23427:SF2">
    <property type="entry name" value="SURFEIT LOCUS PROTEIN 1"/>
    <property type="match status" value="1"/>
</dbReference>
<dbReference type="CDD" id="cd06662">
    <property type="entry name" value="SURF1"/>
    <property type="match status" value="1"/>
</dbReference>
<evidence type="ECO:0000256" key="5">
    <source>
        <dbReference type="ARBA" id="ARBA00023136"/>
    </source>
</evidence>
<evidence type="ECO:0000256" key="6">
    <source>
        <dbReference type="RuleBase" id="RU363076"/>
    </source>
</evidence>